<organism evidence="2 3">
    <name type="scientific">Dipteronia dyeriana</name>
    <dbReference type="NCBI Taxonomy" id="168575"/>
    <lineage>
        <taxon>Eukaryota</taxon>
        <taxon>Viridiplantae</taxon>
        <taxon>Streptophyta</taxon>
        <taxon>Embryophyta</taxon>
        <taxon>Tracheophyta</taxon>
        <taxon>Spermatophyta</taxon>
        <taxon>Magnoliopsida</taxon>
        <taxon>eudicotyledons</taxon>
        <taxon>Gunneridae</taxon>
        <taxon>Pentapetalae</taxon>
        <taxon>rosids</taxon>
        <taxon>malvids</taxon>
        <taxon>Sapindales</taxon>
        <taxon>Sapindaceae</taxon>
        <taxon>Hippocastanoideae</taxon>
        <taxon>Acereae</taxon>
        <taxon>Dipteronia</taxon>
    </lineage>
</organism>
<dbReference type="EMBL" id="JANJYI010000006">
    <property type="protein sequence ID" value="KAK2645733.1"/>
    <property type="molecule type" value="Genomic_DNA"/>
</dbReference>
<protein>
    <recommendedName>
        <fullName evidence="4">Transposase MuDR plant domain-containing protein</fullName>
    </recommendedName>
</protein>
<gene>
    <name evidence="2" type="ORF">Ddye_020928</name>
</gene>
<feature type="region of interest" description="Disordered" evidence="1">
    <location>
        <begin position="88"/>
        <end position="112"/>
    </location>
</feature>
<accession>A0AAD9U135</accession>
<sequence length="278" mass="31227">MDETKLIIHHGGSWVGNCYESGMTKWVNVPKCVNYDGLVKLVEDVAKVDVARYNLQLWSLAFTISGTDRPRRGFIPIVDPSVCNDETIDDEENNQWLDTDNSDDSSIPYIDKGSHNDKDWHDGIGCSSGNVGGHGCTGPSGFATFSGISFREDGLGDDVDQTSEHASPRAWIIPGAERYSFESISMEKACSDDGRLYKGKIFQCKKDLKQTLNMYALKEGFEVRIITSSKTHYETGCKDGECEFHLRGIKMQKGEYWVVRMFVKDHTCNINGFHARLR</sequence>
<dbReference type="AlphaFoldDB" id="A0AAD9U135"/>
<name>A0AAD9U135_9ROSI</name>
<evidence type="ECO:0000313" key="3">
    <source>
        <dbReference type="Proteomes" id="UP001280121"/>
    </source>
</evidence>
<proteinExistence type="predicted"/>
<evidence type="ECO:0008006" key="4">
    <source>
        <dbReference type="Google" id="ProtNLM"/>
    </source>
</evidence>
<evidence type="ECO:0000313" key="2">
    <source>
        <dbReference type="EMBL" id="KAK2645733.1"/>
    </source>
</evidence>
<evidence type="ECO:0000256" key="1">
    <source>
        <dbReference type="SAM" id="MobiDB-lite"/>
    </source>
</evidence>
<keyword evidence="3" id="KW-1185">Reference proteome</keyword>
<reference evidence="2" key="1">
    <citation type="journal article" date="2023" name="Plant J.">
        <title>Genome sequences and population genomics provide insights into the demographic history, inbreeding, and mutation load of two 'living fossil' tree species of Dipteronia.</title>
        <authorList>
            <person name="Feng Y."/>
            <person name="Comes H.P."/>
            <person name="Chen J."/>
            <person name="Zhu S."/>
            <person name="Lu R."/>
            <person name="Zhang X."/>
            <person name="Li P."/>
            <person name="Qiu J."/>
            <person name="Olsen K.M."/>
            <person name="Qiu Y."/>
        </authorList>
    </citation>
    <scope>NUCLEOTIDE SEQUENCE</scope>
    <source>
        <strain evidence="2">KIB01</strain>
    </source>
</reference>
<dbReference type="Proteomes" id="UP001280121">
    <property type="component" value="Unassembled WGS sequence"/>
</dbReference>
<comment type="caution">
    <text evidence="2">The sequence shown here is derived from an EMBL/GenBank/DDBJ whole genome shotgun (WGS) entry which is preliminary data.</text>
</comment>